<protein>
    <submittedName>
        <fullName evidence="3">Uncharacterized protein</fullName>
    </submittedName>
</protein>
<dbReference type="Proteomes" id="UP000179448">
    <property type="component" value="Unassembled WGS sequence"/>
</dbReference>
<name>A0A1F6WNA3_9BACT</name>
<dbReference type="AlphaFoldDB" id="A0A1F6WNA3"/>
<feature type="compositionally biased region" description="Low complexity" evidence="1">
    <location>
        <begin position="178"/>
        <end position="188"/>
    </location>
</feature>
<reference evidence="3 4" key="1">
    <citation type="journal article" date="2016" name="Nat. Commun.">
        <title>Thousands of microbial genomes shed light on interconnected biogeochemical processes in an aquifer system.</title>
        <authorList>
            <person name="Anantharaman K."/>
            <person name="Brown C.T."/>
            <person name="Hug L.A."/>
            <person name="Sharon I."/>
            <person name="Castelle C.J."/>
            <person name="Probst A.J."/>
            <person name="Thomas B.C."/>
            <person name="Singh A."/>
            <person name="Wilkins M.J."/>
            <person name="Karaoz U."/>
            <person name="Brodie E.L."/>
            <person name="Williams K.H."/>
            <person name="Hubbard S.S."/>
            <person name="Banfield J.F."/>
        </authorList>
    </citation>
    <scope>NUCLEOTIDE SEQUENCE [LARGE SCALE GENOMIC DNA]</scope>
</reference>
<feature type="transmembrane region" description="Helical" evidence="2">
    <location>
        <begin position="7"/>
        <end position="28"/>
    </location>
</feature>
<comment type="caution">
    <text evidence="3">The sequence shown here is derived from an EMBL/GenBank/DDBJ whole genome shotgun (WGS) entry which is preliminary data.</text>
</comment>
<sequence>MQEQRSAVYKVLVLVIGIIVIIIILIAWKMVTNEQLLKKAVEYHNKTIQQENNQQRVTLYRNTQILLPIGWIMTPEYHSTPAMEEAGENPEIVGYMFRPRNPDATLDVQQVITLGGYQYPGCENIEDYVRCDNKTTLFTKSNDEETLVAYEIIINQLNEQGYPNVLSLVTNPSGGEGNNNSNGDNDGNMPQDNIKQNESTIIDEEPQRPSFVPEEYTFGSIMFTEGVFIGYISPSGESMIVTIPKSITLGTQKPKHCLGDSEIQTCFLGTEESVTRAWEQFDNFY</sequence>
<feature type="region of interest" description="Disordered" evidence="1">
    <location>
        <begin position="170"/>
        <end position="194"/>
    </location>
</feature>
<dbReference type="EMBL" id="MFUQ01000018">
    <property type="protein sequence ID" value="OGI83381.1"/>
    <property type="molecule type" value="Genomic_DNA"/>
</dbReference>
<keyword evidence="2" id="KW-1133">Transmembrane helix</keyword>
<organism evidence="3 4">
    <name type="scientific">Candidatus Nomurabacteria bacterium RIFCSPLOWO2_01_FULL_36_10b</name>
    <dbReference type="NCBI Taxonomy" id="1801766"/>
    <lineage>
        <taxon>Bacteria</taxon>
        <taxon>Candidatus Nomuraibacteriota</taxon>
    </lineage>
</organism>
<evidence type="ECO:0000256" key="1">
    <source>
        <dbReference type="SAM" id="MobiDB-lite"/>
    </source>
</evidence>
<proteinExistence type="predicted"/>
<evidence type="ECO:0000313" key="3">
    <source>
        <dbReference type="EMBL" id="OGI83381.1"/>
    </source>
</evidence>
<accession>A0A1F6WNA3</accession>
<keyword evidence="2" id="KW-0472">Membrane</keyword>
<keyword evidence="2" id="KW-0812">Transmembrane</keyword>
<evidence type="ECO:0000256" key="2">
    <source>
        <dbReference type="SAM" id="Phobius"/>
    </source>
</evidence>
<evidence type="ECO:0000313" key="4">
    <source>
        <dbReference type="Proteomes" id="UP000179448"/>
    </source>
</evidence>
<gene>
    <name evidence="3" type="ORF">A2997_01485</name>
</gene>